<name>A0A0D0BGK7_9AGAR</name>
<keyword evidence="1" id="KW-1133">Transmembrane helix</keyword>
<dbReference type="Proteomes" id="UP000053593">
    <property type="component" value="Unassembled WGS sequence"/>
</dbReference>
<evidence type="ECO:0000256" key="1">
    <source>
        <dbReference type="SAM" id="Phobius"/>
    </source>
</evidence>
<evidence type="ECO:0000313" key="2">
    <source>
        <dbReference type="EMBL" id="KIK53851.1"/>
    </source>
</evidence>
<gene>
    <name evidence="2" type="ORF">GYMLUDRAFT_923933</name>
</gene>
<dbReference type="EMBL" id="KN834823">
    <property type="protein sequence ID" value="KIK53851.1"/>
    <property type="molecule type" value="Genomic_DNA"/>
</dbReference>
<evidence type="ECO:0000313" key="3">
    <source>
        <dbReference type="Proteomes" id="UP000053593"/>
    </source>
</evidence>
<keyword evidence="1" id="KW-0812">Transmembrane</keyword>
<organism evidence="2 3">
    <name type="scientific">Collybiopsis luxurians FD-317 M1</name>
    <dbReference type="NCBI Taxonomy" id="944289"/>
    <lineage>
        <taxon>Eukaryota</taxon>
        <taxon>Fungi</taxon>
        <taxon>Dikarya</taxon>
        <taxon>Basidiomycota</taxon>
        <taxon>Agaricomycotina</taxon>
        <taxon>Agaricomycetes</taxon>
        <taxon>Agaricomycetidae</taxon>
        <taxon>Agaricales</taxon>
        <taxon>Marasmiineae</taxon>
        <taxon>Omphalotaceae</taxon>
        <taxon>Collybiopsis</taxon>
        <taxon>Collybiopsis luxurians</taxon>
    </lineage>
</organism>
<sequence>MPDATFSAIIRIAVLMIIYVWASWPLSSRDSASCHRLSDSLRSESVQSGMLFEVHVHPLYVERITAHERQPQNTNCGCGRRPGQNVNHICGQE</sequence>
<feature type="transmembrane region" description="Helical" evidence="1">
    <location>
        <begin position="6"/>
        <end position="26"/>
    </location>
</feature>
<dbReference type="HOGENOM" id="CLU_2399912_0_0_1"/>
<keyword evidence="1" id="KW-0472">Membrane</keyword>
<keyword evidence="3" id="KW-1185">Reference proteome</keyword>
<accession>A0A0D0BGK7</accession>
<protein>
    <submittedName>
        <fullName evidence="2">Uncharacterized protein</fullName>
    </submittedName>
</protein>
<dbReference type="AlphaFoldDB" id="A0A0D0BGK7"/>
<reference evidence="2 3" key="1">
    <citation type="submission" date="2014-04" db="EMBL/GenBank/DDBJ databases">
        <title>Evolutionary Origins and Diversification of the Mycorrhizal Mutualists.</title>
        <authorList>
            <consortium name="DOE Joint Genome Institute"/>
            <consortium name="Mycorrhizal Genomics Consortium"/>
            <person name="Kohler A."/>
            <person name="Kuo A."/>
            <person name="Nagy L.G."/>
            <person name="Floudas D."/>
            <person name="Copeland A."/>
            <person name="Barry K.W."/>
            <person name="Cichocki N."/>
            <person name="Veneault-Fourrey C."/>
            <person name="LaButti K."/>
            <person name="Lindquist E.A."/>
            <person name="Lipzen A."/>
            <person name="Lundell T."/>
            <person name="Morin E."/>
            <person name="Murat C."/>
            <person name="Riley R."/>
            <person name="Ohm R."/>
            <person name="Sun H."/>
            <person name="Tunlid A."/>
            <person name="Henrissat B."/>
            <person name="Grigoriev I.V."/>
            <person name="Hibbett D.S."/>
            <person name="Martin F."/>
        </authorList>
    </citation>
    <scope>NUCLEOTIDE SEQUENCE [LARGE SCALE GENOMIC DNA]</scope>
    <source>
        <strain evidence="2 3">FD-317 M1</strain>
    </source>
</reference>
<proteinExistence type="predicted"/>